<comment type="similarity">
    <text evidence="1">Belongs to the 'phage' integrase family.</text>
</comment>
<evidence type="ECO:0000256" key="3">
    <source>
        <dbReference type="ARBA" id="ARBA00023172"/>
    </source>
</evidence>
<dbReference type="InterPro" id="IPR010998">
    <property type="entry name" value="Integrase_recombinase_N"/>
</dbReference>
<proteinExistence type="inferred from homology"/>
<dbReference type="SUPFAM" id="SSF56349">
    <property type="entry name" value="DNA breaking-rejoining enzymes"/>
    <property type="match status" value="1"/>
</dbReference>
<keyword evidence="2" id="KW-0238">DNA-binding</keyword>
<dbReference type="InterPro" id="IPR011010">
    <property type="entry name" value="DNA_brk_join_enz"/>
</dbReference>
<keyword evidence="3" id="KW-0233">DNA recombination</keyword>
<name>A0A382MJH4_9ZZZZ</name>
<feature type="non-terminal residue" evidence="6">
    <location>
        <position position="335"/>
    </location>
</feature>
<evidence type="ECO:0000313" key="6">
    <source>
        <dbReference type="EMBL" id="SVC48999.1"/>
    </source>
</evidence>
<evidence type="ECO:0000256" key="1">
    <source>
        <dbReference type="ARBA" id="ARBA00008857"/>
    </source>
</evidence>
<dbReference type="Gene3D" id="1.10.150.130">
    <property type="match status" value="1"/>
</dbReference>
<dbReference type="Gene3D" id="1.10.443.10">
    <property type="entry name" value="Intergrase catalytic core"/>
    <property type="match status" value="1"/>
</dbReference>
<dbReference type="InterPro" id="IPR002104">
    <property type="entry name" value="Integrase_catalytic"/>
</dbReference>
<dbReference type="Pfam" id="PF00589">
    <property type="entry name" value="Phage_integrase"/>
    <property type="match status" value="1"/>
</dbReference>
<reference evidence="6" key="1">
    <citation type="submission" date="2018-05" db="EMBL/GenBank/DDBJ databases">
        <authorList>
            <person name="Lanie J.A."/>
            <person name="Ng W.-L."/>
            <person name="Kazmierczak K.M."/>
            <person name="Andrzejewski T.M."/>
            <person name="Davidsen T.M."/>
            <person name="Wayne K.J."/>
            <person name="Tettelin H."/>
            <person name="Glass J.I."/>
            <person name="Rusch D."/>
            <person name="Podicherti R."/>
            <person name="Tsui H.-C.T."/>
            <person name="Winkler M.E."/>
        </authorList>
    </citation>
    <scope>NUCLEOTIDE SEQUENCE</scope>
</reference>
<dbReference type="PROSITE" id="PS51898">
    <property type="entry name" value="TYR_RECOMBINASE"/>
    <property type="match status" value="1"/>
</dbReference>
<protein>
    <recommendedName>
        <fullName evidence="7">Tyr recombinase domain-containing protein</fullName>
    </recommendedName>
</protein>
<dbReference type="PANTHER" id="PTHR30349">
    <property type="entry name" value="PHAGE INTEGRASE-RELATED"/>
    <property type="match status" value="1"/>
</dbReference>
<dbReference type="PANTHER" id="PTHR30349:SF64">
    <property type="entry name" value="PROPHAGE INTEGRASE INTD-RELATED"/>
    <property type="match status" value="1"/>
</dbReference>
<dbReference type="CDD" id="cd00796">
    <property type="entry name" value="INT_Rci_Hp1_C"/>
    <property type="match status" value="1"/>
</dbReference>
<evidence type="ECO:0000259" key="4">
    <source>
        <dbReference type="PROSITE" id="PS51898"/>
    </source>
</evidence>
<feature type="domain" description="Tyr recombinase" evidence="4">
    <location>
        <begin position="156"/>
        <end position="335"/>
    </location>
</feature>
<dbReference type="GO" id="GO:0015074">
    <property type="term" value="P:DNA integration"/>
    <property type="evidence" value="ECO:0007669"/>
    <property type="project" value="InterPro"/>
</dbReference>
<evidence type="ECO:0000259" key="5">
    <source>
        <dbReference type="PROSITE" id="PS51900"/>
    </source>
</evidence>
<feature type="domain" description="Core-binding (CB)" evidence="5">
    <location>
        <begin position="57"/>
        <end position="134"/>
    </location>
</feature>
<dbReference type="InterPro" id="IPR044068">
    <property type="entry name" value="CB"/>
</dbReference>
<accession>A0A382MJH4</accession>
<evidence type="ECO:0000256" key="2">
    <source>
        <dbReference type="ARBA" id="ARBA00023125"/>
    </source>
</evidence>
<dbReference type="InterPro" id="IPR050090">
    <property type="entry name" value="Tyrosine_recombinase_XerCD"/>
</dbReference>
<sequence length="335" mass="38992">MRLYKRNGVYQVTYQSTGGEQVRRSLKTSEKRIAEQRKAKLELTIHEAQLFGKEPARSFKELIVNYLEAKQSKRGFERLQYACAPLVDYFDDSDVTRLNETHVEQYISWRSGVVADGTLKREVGALSAAFNHAIKKQKWRIENPCLKAEIPKEPKGRVRYLARPEAKRLLQAAELPYLADFIELALNTGCRKGELLKLKWENIDFSTRLIYLDQTKSGEWQTVPINEEARQVLVRRMRLREQICPNSRWVFFHMVPALNSKVGDRVKNIRRSFKSACNRAGIENFRIHDLRHTFASWLVMEGVPLFEVSKLLRHASIQMTERYAHLAPDHLHDAV</sequence>
<dbReference type="EMBL" id="UINC01094076">
    <property type="protein sequence ID" value="SVC48999.1"/>
    <property type="molecule type" value="Genomic_DNA"/>
</dbReference>
<dbReference type="GO" id="GO:0006310">
    <property type="term" value="P:DNA recombination"/>
    <property type="evidence" value="ECO:0007669"/>
    <property type="project" value="UniProtKB-KW"/>
</dbReference>
<dbReference type="InterPro" id="IPR013762">
    <property type="entry name" value="Integrase-like_cat_sf"/>
</dbReference>
<organism evidence="6">
    <name type="scientific">marine metagenome</name>
    <dbReference type="NCBI Taxonomy" id="408172"/>
    <lineage>
        <taxon>unclassified sequences</taxon>
        <taxon>metagenomes</taxon>
        <taxon>ecological metagenomes</taxon>
    </lineage>
</organism>
<dbReference type="AlphaFoldDB" id="A0A382MJH4"/>
<dbReference type="GO" id="GO:0003677">
    <property type="term" value="F:DNA binding"/>
    <property type="evidence" value="ECO:0007669"/>
    <property type="project" value="UniProtKB-KW"/>
</dbReference>
<gene>
    <name evidence="6" type="ORF">METZ01_LOCUS301853</name>
</gene>
<dbReference type="PROSITE" id="PS51900">
    <property type="entry name" value="CB"/>
    <property type="match status" value="1"/>
</dbReference>
<evidence type="ECO:0008006" key="7">
    <source>
        <dbReference type="Google" id="ProtNLM"/>
    </source>
</evidence>